<dbReference type="Gene3D" id="3.10.10.10">
    <property type="entry name" value="HIV Type 1 Reverse Transcriptase, subunit A, domain 1"/>
    <property type="match status" value="1"/>
</dbReference>
<protein>
    <submittedName>
        <fullName evidence="3">Unnamed protein product</fullName>
    </submittedName>
</protein>
<dbReference type="InterPro" id="IPR000477">
    <property type="entry name" value="RT_dom"/>
</dbReference>
<dbReference type="CDD" id="cd01647">
    <property type="entry name" value="RT_LTR"/>
    <property type="match status" value="1"/>
</dbReference>
<name>A0A9W6XYH9_9STRA</name>
<dbReference type="PROSITE" id="PS50878">
    <property type="entry name" value="RT_POL"/>
    <property type="match status" value="1"/>
</dbReference>
<dbReference type="AlphaFoldDB" id="A0A9W6XYH9"/>
<evidence type="ECO:0000313" key="4">
    <source>
        <dbReference type="Proteomes" id="UP001165121"/>
    </source>
</evidence>
<dbReference type="PANTHER" id="PTHR37984">
    <property type="entry name" value="PROTEIN CBG26694"/>
    <property type="match status" value="1"/>
</dbReference>
<dbReference type="InterPro" id="IPR043502">
    <property type="entry name" value="DNA/RNA_pol_sf"/>
</dbReference>
<reference evidence="3" key="1">
    <citation type="submission" date="2023-04" db="EMBL/GenBank/DDBJ databases">
        <title>Phytophthora fragariaefolia NBRC 109709.</title>
        <authorList>
            <person name="Ichikawa N."/>
            <person name="Sato H."/>
            <person name="Tonouchi N."/>
        </authorList>
    </citation>
    <scope>NUCLEOTIDE SEQUENCE</scope>
    <source>
        <strain evidence="3">NBRC 109709</strain>
    </source>
</reference>
<sequence length="264" mass="29363">MLNNITKKDVYPLPRIGEALECMYGSRRFTSLDLHAGYWQVPAADDDKDKTEFVTRQGLFRFARMPFGLANAPGTFQRMMDAVVRGLTWGSCLVYQNDVIIFSGGEGSRHVVEKAAVMDRLATAGLPSQPKKCSFAMEKLGYLGHQLDAEGIWPLEKMVDSARGFPTAFESLKVELTERPLLIYPDFSKSFKLVMDASAVGLGASLMQDHANGDHPVAYASQVNSPTEAKYGTTDLECRWYNAFDLIGMDGGSNWKRTTQPWLI</sequence>
<organism evidence="3 4">
    <name type="scientific">Phytophthora fragariaefolia</name>
    <dbReference type="NCBI Taxonomy" id="1490495"/>
    <lineage>
        <taxon>Eukaryota</taxon>
        <taxon>Sar</taxon>
        <taxon>Stramenopiles</taxon>
        <taxon>Oomycota</taxon>
        <taxon>Peronosporomycetes</taxon>
        <taxon>Peronosporales</taxon>
        <taxon>Peronosporaceae</taxon>
        <taxon>Phytophthora</taxon>
    </lineage>
</organism>
<accession>A0A9W6XYH9</accession>
<dbReference type="InterPro" id="IPR041577">
    <property type="entry name" value="RT_RNaseH_2"/>
</dbReference>
<dbReference type="Gene3D" id="3.30.70.270">
    <property type="match status" value="1"/>
</dbReference>
<keyword evidence="1" id="KW-0511">Multifunctional enzyme</keyword>
<feature type="domain" description="Reverse transcriptase" evidence="2">
    <location>
        <begin position="1"/>
        <end position="147"/>
    </location>
</feature>
<keyword evidence="4" id="KW-1185">Reference proteome</keyword>
<evidence type="ECO:0000256" key="1">
    <source>
        <dbReference type="ARBA" id="ARBA00023268"/>
    </source>
</evidence>
<gene>
    <name evidence="3" type="ORF">Pfra01_001998400</name>
</gene>
<dbReference type="InterPro" id="IPR043128">
    <property type="entry name" value="Rev_trsase/Diguanyl_cyclase"/>
</dbReference>
<dbReference type="InterPro" id="IPR050951">
    <property type="entry name" value="Retrovirus_Pol_polyprotein"/>
</dbReference>
<dbReference type="Pfam" id="PF00078">
    <property type="entry name" value="RVT_1"/>
    <property type="match status" value="1"/>
</dbReference>
<dbReference type="OrthoDB" id="775972at2759"/>
<dbReference type="PANTHER" id="PTHR37984:SF5">
    <property type="entry name" value="PROTEIN NYNRIN-LIKE"/>
    <property type="match status" value="1"/>
</dbReference>
<dbReference type="Proteomes" id="UP001165121">
    <property type="component" value="Unassembled WGS sequence"/>
</dbReference>
<dbReference type="Pfam" id="PF17919">
    <property type="entry name" value="RT_RNaseH_2"/>
    <property type="match status" value="1"/>
</dbReference>
<evidence type="ECO:0000313" key="3">
    <source>
        <dbReference type="EMBL" id="GMF50206.1"/>
    </source>
</evidence>
<evidence type="ECO:0000259" key="2">
    <source>
        <dbReference type="PROSITE" id="PS50878"/>
    </source>
</evidence>
<dbReference type="GO" id="GO:0003824">
    <property type="term" value="F:catalytic activity"/>
    <property type="evidence" value="ECO:0007669"/>
    <property type="project" value="UniProtKB-KW"/>
</dbReference>
<dbReference type="EMBL" id="BSXT01002660">
    <property type="protein sequence ID" value="GMF50206.1"/>
    <property type="molecule type" value="Genomic_DNA"/>
</dbReference>
<dbReference type="SUPFAM" id="SSF56672">
    <property type="entry name" value="DNA/RNA polymerases"/>
    <property type="match status" value="1"/>
</dbReference>
<comment type="caution">
    <text evidence="3">The sequence shown here is derived from an EMBL/GenBank/DDBJ whole genome shotgun (WGS) entry which is preliminary data.</text>
</comment>
<proteinExistence type="predicted"/>